<gene>
    <name evidence="2" type="ORF">Ga0080559_TMP721</name>
</gene>
<accession>A0A1U7D039</accession>
<dbReference type="STRING" id="1229727.Ga0080559_TMP721"/>
<evidence type="ECO:0000313" key="2">
    <source>
        <dbReference type="EMBL" id="APX21517.1"/>
    </source>
</evidence>
<evidence type="ECO:0000313" key="3">
    <source>
        <dbReference type="Proteomes" id="UP000186559"/>
    </source>
</evidence>
<name>A0A1U7D039_9RHOB</name>
<sequence>MARHACRAGYPYGLRSPARTTCRNDAKSNRRSPPSPGAAVFRVSRPARPTAVL</sequence>
<dbReference type="AlphaFoldDB" id="A0A1U7D039"/>
<reference evidence="2 3" key="1">
    <citation type="submission" date="2016-03" db="EMBL/GenBank/DDBJ databases">
        <title>Deep-sea bacteria in the southern Pacific.</title>
        <authorList>
            <person name="Tang K."/>
        </authorList>
    </citation>
    <scope>NUCLEOTIDE SEQUENCE [LARGE SCALE GENOMIC DNA]</scope>
    <source>
        <strain evidence="2 3">JLT2016</strain>
    </source>
</reference>
<evidence type="ECO:0000256" key="1">
    <source>
        <dbReference type="SAM" id="MobiDB-lite"/>
    </source>
</evidence>
<protein>
    <submittedName>
        <fullName evidence="2">Uncharacterized protein</fullName>
    </submittedName>
</protein>
<dbReference type="EMBL" id="CP014796">
    <property type="protein sequence ID" value="APX21517.1"/>
    <property type="molecule type" value="Genomic_DNA"/>
</dbReference>
<proteinExistence type="predicted"/>
<keyword evidence="3" id="KW-1185">Reference proteome</keyword>
<dbReference type="KEGG" id="tpro:Ga0080559_TMP721"/>
<feature type="region of interest" description="Disordered" evidence="1">
    <location>
        <begin position="1"/>
        <end position="53"/>
    </location>
</feature>
<dbReference type="Proteomes" id="UP000186559">
    <property type="component" value="Chromosome"/>
</dbReference>
<organism evidence="2 3">
    <name type="scientific">Salipiger profundus</name>
    <dbReference type="NCBI Taxonomy" id="1229727"/>
    <lineage>
        <taxon>Bacteria</taxon>
        <taxon>Pseudomonadati</taxon>
        <taxon>Pseudomonadota</taxon>
        <taxon>Alphaproteobacteria</taxon>
        <taxon>Rhodobacterales</taxon>
        <taxon>Roseobacteraceae</taxon>
        <taxon>Salipiger</taxon>
    </lineage>
</organism>